<protein>
    <submittedName>
        <fullName evidence="4">Seminal fluid protein</fullName>
    </submittedName>
</protein>
<proteinExistence type="evidence at transcript level"/>
<dbReference type="EMBL" id="KU932256">
    <property type="protein sequence ID" value="APA33892.1"/>
    <property type="molecule type" value="mRNA"/>
</dbReference>
<dbReference type="InterPro" id="IPR001254">
    <property type="entry name" value="Trypsin_dom"/>
</dbReference>
<name>A0A1I9WL72_NILLU</name>
<comment type="similarity">
    <text evidence="2">Belongs to the peptidase S1 family. CLIP subfamily.</text>
</comment>
<dbReference type="InterPro" id="IPR043504">
    <property type="entry name" value="Peptidase_S1_PA_chymotrypsin"/>
</dbReference>
<dbReference type="GeneID" id="111052351"/>
<dbReference type="GO" id="GO:0006508">
    <property type="term" value="P:proteolysis"/>
    <property type="evidence" value="ECO:0007669"/>
    <property type="project" value="InterPro"/>
</dbReference>
<evidence type="ECO:0000256" key="1">
    <source>
        <dbReference type="ARBA" id="ARBA00023157"/>
    </source>
</evidence>
<evidence type="ECO:0000256" key="2">
    <source>
        <dbReference type="ARBA" id="ARBA00024195"/>
    </source>
</evidence>
<dbReference type="SUPFAM" id="SSF50494">
    <property type="entry name" value="Trypsin-like serine proteases"/>
    <property type="match status" value="1"/>
</dbReference>
<dbReference type="SMART" id="SM00020">
    <property type="entry name" value="Tryp_SPc"/>
    <property type="match status" value="1"/>
</dbReference>
<keyword evidence="1" id="KW-1015">Disulfide bond</keyword>
<accession>A0A1I9WL72</accession>
<reference evidence="4" key="1">
    <citation type="journal article" date="2016" name="BMC Genomics">
        <title>Seminal fluid protein genes of the brown planthopper, Nilaparvata lugens.</title>
        <authorList>
            <person name="Yu B."/>
            <person name="Li D.T."/>
            <person name="Lu J.B."/>
            <person name="Zhang W.X."/>
            <person name="Zhang C.X."/>
        </authorList>
    </citation>
    <scope>NUCLEOTIDE SEQUENCE</scope>
    <source>
        <strain evidence="4">NlSFP_secreted_comp34956</strain>
    </source>
</reference>
<dbReference type="InterPro" id="IPR009003">
    <property type="entry name" value="Peptidase_S1_PA"/>
</dbReference>
<evidence type="ECO:0000313" key="4">
    <source>
        <dbReference type="EMBL" id="APA33892.1"/>
    </source>
</evidence>
<evidence type="ECO:0000259" key="3">
    <source>
        <dbReference type="PROSITE" id="PS50240"/>
    </source>
</evidence>
<dbReference type="KEGG" id="nlu:111052351"/>
<dbReference type="OrthoDB" id="7741088at2759"/>
<dbReference type="AlphaFoldDB" id="A0A1I9WL72"/>
<dbReference type="GO" id="GO:0004252">
    <property type="term" value="F:serine-type endopeptidase activity"/>
    <property type="evidence" value="ECO:0007669"/>
    <property type="project" value="InterPro"/>
</dbReference>
<dbReference type="PANTHER" id="PTHR24256">
    <property type="entry name" value="TRYPTASE-RELATED"/>
    <property type="match status" value="1"/>
</dbReference>
<dbReference type="Pfam" id="PF00089">
    <property type="entry name" value="Trypsin"/>
    <property type="match status" value="1"/>
</dbReference>
<organism evidence="4">
    <name type="scientific">Nilaparvata lugens</name>
    <name type="common">Brown planthopper</name>
    <dbReference type="NCBI Taxonomy" id="108931"/>
    <lineage>
        <taxon>Eukaryota</taxon>
        <taxon>Metazoa</taxon>
        <taxon>Ecdysozoa</taxon>
        <taxon>Arthropoda</taxon>
        <taxon>Hexapoda</taxon>
        <taxon>Insecta</taxon>
        <taxon>Pterygota</taxon>
        <taxon>Neoptera</taxon>
        <taxon>Paraneoptera</taxon>
        <taxon>Hemiptera</taxon>
        <taxon>Auchenorrhyncha</taxon>
        <taxon>Fulgoroidea</taxon>
        <taxon>Delphacidae</taxon>
        <taxon>Delphacinae</taxon>
        <taxon>Nilaparvata</taxon>
    </lineage>
</organism>
<dbReference type="Gene3D" id="2.40.10.10">
    <property type="entry name" value="Trypsin-like serine proteases"/>
    <property type="match status" value="1"/>
</dbReference>
<dbReference type="RefSeq" id="XP_022194699.1">
    <property type="nucleotide sequence ID" value="XM_022339007.2"/>
</dbReference>
<dbReference type="InterPro" id="IPR051487">
    <property type="entry name" value="Ser/Thr_Proteases_Immune/Dev"/>
</dbReference>
<sequence>MKIVYNIIAVICINSVQGILSPIFHRNWDLVNPGDCGIQHNKKTSHNTTFGTPVRNGEYPWVVHITVQVNETELKTTRDCYKCREPRKITNCMGTIITKRYVLTASSCFEIFGNTSVDPKSVRVRAGLVGMNILCGIYSKCYSDNDYLAQSVFFYDHNAPAEEGRNIALIEVSRDFYFHEYVAPICLEHNYLLNKDYGAEKGIRVSGWNHETVRVKINEGEYSNLFYSEATIFTEEENDKIYKFLPAKFTGVENYLSFFCVEGLPHQTQLTTDVGGPFVVKKLVKDDEERRFYLYGILSFKISVHYPPHQGTVDVYTKVRNYFEWILDTIDG</sequence>
<feature type="domain" description="Peptidase S1" evidence="3">
    <location>
        <begin position="48"/>
        <end position="331"/>
    </location>
</feature>
<dbReference type="PROSITE" id="PS50240">
    <property type="entry name" value="TRYPSIN_DOM"/>
    <property type="match status" value="1"/>
</dbReference>